<dbReference type="Gene3D" id="2.60.120.200">
    <property type="match status" value="1"/>
</dbReference>
<dbReference type="PRINTS" id="PR00895">
    <property type="entry name" value="PENTAXIN"/>
</dbReference>
<keyword evidence="14" id="KW-1185">Reference proteome</keyword>
<reference evidence="13" key="1">
    <citation type="submission" date="2021-01" db="EMBL/GenBank/DDBJ databases">
        <authorList>
            <person name="Zahm M."/>
            <person name="Roques C."/>
            <person name="Cabau C."/>
            <person name="Klopp C."/>
            <person name="Donnadieu C."/>
            <person name="Jouanno E."/>
            <person name="Lampietro C."/>
            <person name="Louis A."/>
            <person name="Herpin A."/>
            <person name="Echchiki A."/>
            <person name="Berthelot C."/>
            <person name="Parey E."/>
            <person name="Roest-Crollius H."/>
            <person name="Braasch I."/>
            <person name="Postlethwait J."/>
            <person name="Bobe J."/>
            <person name="Montfort J."/>
            <person name="Bouchez O."/>
            <person name="Begum T."/>
            <person name="Mejri S."/>
            <person name="Adams A."/>
            <person name="Chen W.-J."/>
            <person name="Guiguen Y."/>
        </authorList>
    </citation>
    <scope>NUCLEOTIDE SEQUENCE</scope>
    <source>
        <strain evidence="13">YG-15Mar2019-1</strain>
        <tissue evidence="13">Brain</tissue>
    </source>
</reference>
<dbReference type="InterPro" id="IPR006558">
    <property type="entry name" value="LamG-like"/>
</dbReference>
<keyword evidence="5" id="KW-0325">Glycoprotein</keyword>
<dbReference type="SUPFAM" id="SSF49899">
    <property type="entry name" value="Concanavalin A-like lectins/glucanases"/>
    <property type="match status" value="1"/>
</dbReference>
<dbReference type="OrthoDB" id="10009351at2759"/>
<keyword evidence="4" id="KW-1015">Disulfide bond</keyword>
<dbReference type="SMART" id="SM00159">
    <property type="entry name" value="PTX"/>
    <property type="match status" value="1"/>
</dbReference>
<dbReference type="GO" id="GO:0045087">
    <property type="term" value="P:innate immune response"/>
    <property type="evidence" value="ECO:0007669"/>
    <property type="project" value="TreeGrafter"/>
</dbReference>
<feature type="domain" description="Pentraxin (PTX)" evidence="12">
    <location>
        <begin position="231"/>
        <end position="437"/>
    </location>
</feature>
<dbReference type="InterPro" id="IPR001759">
    <property type="entry name" value="PTX_dom"/>
</dbReference>
<evidence type="ECO:0000256" key="2">
    <source>
        <dbReference type="ARBA" id="ARBA00022525"/>
    </source>
</evidence>
<comment type="subunit">
    <text evidence="7">Homooctamer; disulfide-linked. Binds to C1q.</text>
</comment>
<comment type="subcellular location">
    <subcellularLocation>
        <location evidence="1">Secreted</location>
    </subcellularLocation>
</comment>
<comment type="caution">
    <text evidence="10">Lacks conserved residue(s) required for the propagation of feature annotation.</text>
</comment>
<comment type="function">
    <text evidence="6">Plays a role in the regulation of innate resistance to pathogens, inflammatory reactions, possibly clearance of self-components and female fertility.</text>
</comment>
<feature type="chain" id="PRO_5039709057" description="Pentraxin-related protein PTX3" evidence="11">
    <location>
        <begin position="21"/>
        <end position="437"/>
    </location>
</feature>
<gene>
    <name evidence="13" type="ORF">MATL_G00242170</name>
</gene>
<evidence type="ECO:0000256" key="1">
    <source>
        <dbReference type="ARBA" id="ARBA00004613"/>
    </source>
</evidence>
<dbReference type="SMART" id="SM00560">
    <property type="entry name" value="LamGL"/>
    <property type="match status" value="1"/>
</dbReference>
<accession>A0A9D3PDY6</accession>
<evidence type="ECO:0000256" key="3">
    <source>
        <dbReference type="ARBA" id="ARBA00022729"/>
    </source>
</evidence>
<dbReference type="PANTHER" id="PTHR46943">
    <property type="entry name" value="PENTRAXIN-RELATED PROTEIN PTX3"/>
    <property type="match status" value="1"/>
</dbReference>
<keyword evidence="2" id="KW-0964">Secreted</keyword>
<protein>
    <recommendedName>
        <fullName evidence="8">Pentraxin-related protein PTX3</fullName>
    </recommendedName>
    <alternativeName>
        <fullName evidence="9">Pentaxin-related protein PTX3</fullName>
    </alternativeName>
</protein>
<dbReference type="PANTHER" id="PTHR46943:SF1">
    <property type="entry name" value="PENTRAXIN-RELATED PROTEIN PTX3"/>
    <property type="match status" value="1"/>
</dbReference>
<evidence type="ECO:0000256" key="9">
    <source>
        <dbReference type="ARBA" id="ARBA00083262"/>
    </source>
</evidence>
<dbReference type="Pfam" id="PF26206">
    <property type="entry name" value="PTX3_N"/>
    <property type="match status" value="1"/>
</dbReference>
<feature type="signal peptide" evidence="11">
    <location>
        <begin position="1"/>
        <end position="20"/>
    </location>
</feature>
<evidence type="ECO:0000256" key="4">
    <source>
        <dbReference type="ARBA" id="ARBA00023157"/>
    </source>
</evidence>
<evidence type="ECO:0000256" key="10">
    <source>
        <dbReference type="PROSITE-ProRule" id="PRU01172"/>
    </source>
</evidence>
<name>A0A9D3PDY6_MEGAT</name>
<evidence type="ECO:0000256" key="11">
    <source>
        <dbReference type="SAM" id="SignalP"/>
    </source>
</evidence>
<dbReference type="GO" id="GO:0001849">
    <property type="term" value="F:complement component C1q complex binding"/>
    <property type="evidence" value="ECO:0007669"/>
    <property type="project" value="TreeGrafter"/>
</dbReference>
<evidence type="ECO:0000256" key="6">
    <source>
        <dbReference type="ARBA" id="ARBA00057134"/>
    </source>
</evidence>
<organism evidence="13 14">
    <name type="scientific">Megalops atlanticus</name>
    <name type="common">Tarpon</name>
    <name type="synonym">Clupea gigantea</name>
    <dbReference type="NCBI Taxonomy" id="7932"/>
    <lineage>
        <taxon>Eukaryota</taxon>
        <taxon>Metazoa</taxon>
        <taxon>Chordata</taxon>
        <taxon>Craniata</taxon>
        <taxon>Vertebrata</taxon>
        <taxon>Euteleostomi</taxon>
        <taxon>Actinopterygii</taxon>
        <taxon>Neopterygii</taxon>
        <taxon>Teleostei</taxon>
        <taxon>Elopiformes</taxon>
        <taxon>Megalopidae</taxon>
        <taxon>Megalops</taxon>
    </lineage>
</organism>
<dbReference type="AlphaFoldDB" id="A0A9D3PDY6"/>
<evidence type="ECO:0000256" key="5">
    <source>
        <dbReference type="ARBA" id="ARBA00023180"/>
    </source>
</evidence>
<dbReference type="PROSITE" id="PS51828">
    <property type="entry name" value="PTX_2"/>
    <property type="match status" value="1"/>
</dbReference>
<comment type="caution">
    <text evidence="13">The sequence shown here is derived from an EMBL/GenBank/DDBJ whole genome shotgun (WGS) entry which is preliminary data.</text>
</comment>
<evidence type="ECO:0000256" key="8">
    <source>
        <dbReference type="ARBA" id="ARBA00073233"/>
    </source>
</evidence>
<sequence length="437" mass="47373">MSLLGALLAVCLLRCPCALGYEDEIEVNYADSYYNEITDGEQREGLTTPSPCQGQELTRWDKLFVMIEDSQMRENMLLHYVDDIIKAELQSLRGEVRRLLAGHAGTCSGAADTVGRRLATQMEQKVEQGMERVRTAAVEQAARQDAALQQLLEAGRNQAARLGKLETGCLSGAGLGAKTFAAPHKQQDVTTSEVGQVEKALAAMAVDLQRVQAQLSLSQRWAAQHFLPSGCETALLFPMRSRRIYAAVNPDAPMSLRSFTVCLWAKATEALNKTVLFSYGTRRNPYEIQLLLSRRVAQFTVGGEAHLVEAREAAPEGRWVHLCGAWSSEQGLASLWVNGKQAASSPGVAEGHALPEGGVMQLGQEKNGCCGFGFDGGFDAKLAFAGKMTGVNVWDRVLGAEEIAQQALQEGSCNRRGNVVCWGVSEIVPHGGAQYIN</sequence>
<dbReference type="Proteomes" id="UP001046870">
    <property type="component" value="Chromosome 22"/>
</dbReference>
<evidence type="ECO:0000256" key="7">
    <source>
        <dbReference type="ARBA" id="ARBA00064758"/>
    </source>
</evidence>
<dbReference type="FunFam" id="2.60.120.200:FF:000110">
    <property type="entry name" value="pentraxin-related protein PTX3"/>
    <property type="match status" value="1"/>
</dbReference>
<dbReference type="InterPro" id="IPR042837">
    <property type="entry name" value="PTX3"/>
</dbReference>
<proteinExistence type="predicted"/>
<dbReference type="EMBL" id="JAFDVH010000022">
    <property type="protein sequence ID" value="KAG7457027.1"/>
    <property type="molecule type" value="Genomic_DNA"/>
</dbReference>
<evidence type="ECO:0000259" key="12">
    <source>
        <dbReference type="PROSITE" id="PS51828"/>
    </source>
</evidence>
<evidence type="ECO:0000313" key="14">
    <source>
        <dbReference type="Proteomes" id="UP001046870"/>
    </source>
</evidence>
<keyword evidence="3 11" id="KW-0732">Signal</keyword>
<dbReference type="InterPro" id="IPR058832">
    <property type="entry name" value="PTX3_N"/>
</dbReference>
<dbReference type="InterPro" id="IPR013320">
    <property type="entry name" value="ConA-like_dom_sf"/>
</dbReference>
<dbReference type="GO" id="GO:0005615">
    <property type="term" value="C:extracellular space"/>
    <property type="evidence" value="ECO:0007669"/>
    <property type="project" value="TreeGrafter"/>
</dbReference>
<evidence type="ECO:0000313" key="13">
    <source>
        <dbReference type="EMBL" id="KAG7457027.1"/>
    </source>
</evidence>
<dbReference type="Pfam" id="PF00354">
    <property type="entry name" value="Pentaxin"/>
    <property type="match status" value="1"/>
</dbReference>